<evidence type="ECO:0000256" key="1">
    <source>
        <dbReference type="ARBA" id="ARBA00022448"/>
    </source>
</evidence>
<feature type="binding site" evidence="6">
    <location>
        <position position="80"/>
    </location>
    <ligand>
        <name>Mg(2+)</name>
        <dbReference type="ChEBI" id="CHEBI:18420"/>
        <note>ligand shared between all trimeric partners</note>
    </ligand>
</feature>
<reference evidence="8" key="1">
    <citation type="submission" date="2020-12" db="EMBL/GenBank/DDBJ databases">
        <title>Vagococcus allomyrinae sp. nov. and Enterococcus lavae sp. nov., isolated from the larvae of Allomyrina dichotoma.</title>
        <authorList>
            <person name="Lee S.D."/>
        </authorList>
    </citation>
    <scope>NUCLEOTIDE SEQUENCE</scope>
    <source>
        <strain evidence="8">BWB3-3</strain>
    </source>
</reference>
<dbReference type="PANTHER" id="PTHR34382">
    <property type="entry name" value="PTS SYSTEM N,N'-DIACETYLCHITOBIOSE-SPECIFIC EIIA COMPONENT"/>
    <property type="match status" value="1"/>
</dbReference>
<feature type="modified residue" description="Phosphohistidine; by HPr" evidence="7">
    <location>
        <position position="77"/>
    </location>
</feature>
<evidence type="ECO:0000313" key="9">
    <source>
        <dbReference type="Proteomes" id="UP000674938"/>
    </source>
</evidence>
<dbReference type="AlphaFoldDB" id="A0A940P7A6"/>
<evidence type="ECO:0000313" key="8">
    <source>
        <dbReference type="EMBL" id="MBP1042712.1"/>
    </source>
</evidence>
<keyword evidence="6" id="KW-0460">Magnesium</keyword>
<evidence type="ECO:0000256" key="6">
    <source>
        <dbReference type="PIRSR" id="PIRSR000699-2"/>
    </source>
</evidence>
<dbReference type="PIRSF" id="PIRSF000699">
    <property type="entry name" value="PTS_IILac_III"/>
    <property type="match status" value="1"/>
</dbReference>
<organism evidence="8 9">
    <name type="scientific">Vagococcus allomyrinae</name>
    <dbReference type="NCBI Taxonomy" id="2794353"/>
    <lineage>
        <taxon>Bacteria</taxon>
        <taxon>Bacillati</taxon>
        <taxon>Bacillota</taxon>
        <taxon>Bacilli</taxon>
        <taxon>Lactobacillales</taxon>
        <taxon>Enterococcaceae</taxon>
        <taxon>Vagococcus</taxon>
    </lineage>
</organism>
<proteinExistence type="predicted"/>
<keyword evidence="9" id="KW-1185">Reference proteome</keyword>
<dbReference type="InterPro" id="IPR036542">
    <property type="entry name" value="PTS_IIA_lac/cel_sf"/>
</dbReference>
<evidence type="ECO:0000256" key="7">
    <source>
        <dbReference type="PROSITE-ProRule" id="PRU00418"/>
    </source>
</evidence>
<keyword evidence="3" id="KW-0808">Transferase</keyword>
<dbReference type="InterPro" id="IPR003188">
    <property type="entry name" value="PTS_IIA_lac/cel"/>
</dbReference>
<sequence length="107" mass="12082">MNMNVEQVSFELISKAGDAFGYLVQAINYAREGEFEAANKKVSESEKVMNDAHKVQTSMIVKEAQGEKNELSVLLVHAQDTLMNTILMLTLAKEFILLYQRLGKEEK</sequence>
<dbReference type="Proteomes" id="UP000674938">
    <property type="component" value="Unassembled WGS sequence"/>
</dbReference>
<gene>
    <name evidence="8" type="ORF">I6N95_16975</name>
</gene>
<dbReference type="EMBL" id="JAEEGA010000011">
    <property type="protein sequence ID" value="MBP1042712.1"/>
    <property type="molecule type" value="Genomic_DNA"/>
</dbReference>
<protein>
    <submittedName>
        <fullName evidence="8">PTS lactose/cellobiose transporter subunit IIA</fullName>
    </submittedName>
</protein>
<name>A0A940P7A6_9ENTE</name>
<dbReference type="CDD" id="cd00215">
    <property type="entry name" value="PTS_IIA_lac"/>
    <property type="match status" value="1"/>
</dbReference>
<keyword evidence="2" id="KW-0762">Sugar transport</keyword>
<dbReference type="GO" id="GO:0046872">
    <property type="term" value="F:metal ion binding"/>
    <property type="evidence" value="ECO:0007669"/>
    <property type="project" value="UniProtKB-KW"/>
</dbReference>
<evidence type="ECO:0000256" key="2">
    <source>
        <dbReference type="ARBA" id="ARBA00022597"/>
    </source>
</evidence>
<comment type="cofactor">
    <cofactor evidence="6">
        <name>Mg(2+)</name>
        <dbReference type="ChEBI" id="CHEBI:18420"/>
    </cofactor>
    <text evidence="6">Binds 1 Mg(2+) ion per trimer.</text>
</comment>
<comment type="caution">
    <text evidence="8">The sequence shown here is derived from an EMBL/GenBank/DDBJ whole genome shotgun (WGS) entry which is preliminary data.</text>
</comment>
<evidence type="ECO:0000256" key="5">
    <source>
        <dbReference type="PIRSR" id="PIRSR000699-1"/>
    </source>
</evidence>
<dbReference type="GO" id="GO:0016740">
    <property type="term" value="F:transferase activity"/>
    <property type="evidence" value="ECO:0007669"/>
    <property type="project" value="UniProtKB-KW"/>
</dbReference>
<dbReference type="PROSITE" id="PS51095">
    <property type="entry name" value="PTS_EIIA_TYPE_3"/>
    <property type="match status" value="1"/>
</dbReference>
<dbReference type="Gene3D" id="1.20.58.80">
    <property type="entry name" value="Phosphotransferase system, lactose/cellobiose-type IIA subunit"/>
    <property type="match status" value="1"/>
</dbReference>
<keyword evidence="1" id="KW-0813">Transport</keyword>
<dbReference type="SUPFAM" id="SSF46973">
    <property type="entry name" value="Enzyme IIa from lactose specific PTS, IIa-lac"/>
    <property type="match status" value="1"/>
</dbReference>
<evidence type="ECO:0000256" key="4">
    <source>
        <dbReference type="ARBA" id="ARBA00022683"/>
    </source>
</evidence>
<dbReference type="Pfam" id="PF02255">
    <property type="entry name" value="PTS_IIA"/>
    <property type="match status" value="1"/>
</dbReference>
<dbReference type="PANTHER" id="PTHR34382:SF7">
    <property type="entry name" value="PTS SYSTEM N,N'-DIACETYLCHITOBIOSE-SPECIFIC EIIA COMPONENT"/>
    <property type="match status" value="1"/>
</dbReference>
<accession>A0A940P7A6</accession>
<dbReference type="GO" id="GO:0009401">
    <property type="term" value="P:phosphoenolpyruvate-dependent sugar phosphotransferase system"/>
    <property type="evidence" value="ECO:0007669"/>
    <property type="project" value="UniProtKB-KW"/>
</dbReference>
<keyword evidence="6" id="KW-0479">Metal-binding</keyword>
<evidence type="ECO:0000256" key="3">
    <source>
        <dbReference type="ARBA" id="ARBA00022679"/>
    </source>
</evidence>
<feature type="active site" description="Tele-phosphohistidine intermediate" evidence="5">
    <location>
        <position position="77"/>
    </location>
</feature>
<keyword evidence="4" id="KW-0598">Phosphotransferase system</keyword>